<dbReference type="EMBL" id="BMMS01000027">
    <property type="protein sequence ID" value="GGO95910.1"/>
    <property type="molecule type" value="Genomic_DNA"/>
</dbReference>
<evidence type="ECO:0000259" key="2">
    <source>
        <dbReference type="Pfam" id="PF13628"/>
    </source>
</evidence>
<keyword evidence="4" id="KW-1185">Reference proteome</keyword>
<reference evidence="3" key="1">
    <citation type="journal article" date="2014" name="Int. J. Syst. Evol. Microbiol.">
        <title>Complete genome sequence of Corynebacterium casei LMG S-19264T (=DSM 44701T), isolated from a smear-ripened cheese.</title>
        <authorList>
            <consortium name="US DOE Joint Genome Institute (JGI-PGF)"/>
            <person name="Walter F."/>
            <person name="Albersmeier A."/>
            <person name="Kalinowski J."/>
            <person name="Ruckert C."/>
        </authorList>
    </citation>
    <scope>NUCLEOTIDE SEQUENCE</scope>
    <source>
        <strain evidence="3">CGMCC 4.7201</strain>
    </source>
</reference>
<dbReference type="Pfam" id="PF13628">
    <property type="entry name" value="DUF4142"/>
    <property type="match status" value="1"/>
</dbReference>
<dbReference type="RefSeq" id="WP_373287100.1">
    <property type="nucleotide sequence ID" value="NZ_BMMS01000027.1"/>
</dbReference>
<accession>A0A917ZXM6</accession>
<evidence type="ECO:0000313" key="4">
    <source>
        <dbReference type="Proteomes" id="UP000641932"/>
    </source>
</evidence>
<reference evidence="3" key="2">
    <citation type="submission" date="2020-09" db="EMBL/GenBank/DDBJ databases">
        <authorList>
            <person name="Sun Q."/>
            <person name="Zhou Y."/>
        </authorList>
    </citation>
    <scope>NUCLEOTIDE SEQUENCE</scope>
    <source>
        <strain evidence="3">CGMCC 4.7201</strain>
    </source>
</reference>
<protein>
    <recommendedName>
        <fullName evidence="2">DUF4142 domain-containing protein</fullName>
    </recommendedName>
</protein>
<dbReference type="PANTHER" id="PTHR38593:SF1">
    <property type="entry name" value="BLR2558 PROTEIN"/>
    <property type="match status" value="1"/>
</dbReference>
<dbReference type="PANTHER" id="PTHR38593">
    <property type="entry name" value="BLR2558 PROTEIN"/>
    <property type="match status" value="1"/>
</dbReference>
<evidence type="ECO:0000313" key="3">
    <source>
        <dbReference type="EMBL" id="GGO95910.1"/>
    </source>
</evidence>
<proteinExistence type="predicted"/>
<dbReference type="Proteomes" id="UP000641932">
    <property type="component" value="Unassembled WGS sequence"/>
</dbReference>
<dbReference type="AlphaFoldDB" id="A0A917ZXM6"/>
<feature type="region of interest" description="Disordered" evidence="1">
    <location>
        <begin position="201"/>
        <end position="246"/>
    </location>
</feature>
<name>A0A917ZXM6_9ACTN</name>
<feature type="domain" description="DUF4142" evidence="2">
    <location>
        <begin position="54"/>
        <end position="184"/>
    </location>
</feature>
<dbReference type="InterPro" id="IPR025419">
    <property type="entry name" value="DUF4142"/>
</dbReference>
<organism evidence="3 4">
    <name type="scientific">Wenjunlia tyrosinilytica</name>
    <dbReference type="NCBI Taxonomy" id="1544741"/>
    <lineage>
        <taxon>Bacteria</taxon>
        <taxon>Bacillati</taxon>
        <taxon>Actinomycetota</taxon>
        <taxon>Actinomycetes</taxon>
        <taxon>Kitasatosporales</taxon>
        <taxon>Streptomycetaceae</taxon>
        <taxon>Wenjunlia</taxon>
    </lineage>
</organism>
<evidence type="ECO:0000256" key="1">
    <source>
        <dbReference type="SAM" id="MobiDB-lite"/>
    </source>
</evidence>
<sequence>MRSTTGTGLIVAALAATLAALIFPVTKFNGSNAASSGDPNSGAVATKFGPLTPSDRDFIEKVRLAGLWELPAGQQAMERGSTKAIRRAGQHLIDGHTALDREVRDVASQLGVDLPNQPNDQQRRWLGELSAASGRDYEVKFANFLRLAHGRVFEFVAKERNGTRNTLVRQLANSANTTVLDHITVLEETGLVDFEMVAREQAKQAAAGGKPSTADPSFTAPPTPAPPVTPSSDNSLPPAWTAPPKN</sequence>
<feature type="compositionally biased region" description="Pro residues" evidence="1">
    <location>
        <begin position="219"/>
        <end position="229"/>
    </location>
</feature>
<gene>
    <name evidence="3" type="ORF">GCM10012280_54200</name>
</gene>
<comment type="caution">
    <text evidence="3">The sequence shown here is derived from an EMBL/GenBank/DDBJ whole genome shotgun (WGS) entry which is preliminary data.</text>
</comment>